<protein>
    <submittedName>
        <fullName evidence="1">Uncharacterized protein</fullName>
    </submittedName>
</protein>
<dbReference type="Proteomes" id="UP000472372">
    <property type="component" value="Chromosome 6"/>
</dbReference>
<sequence>MAVTTPVGSQHSTNRSSTLANRTSTATLSGTSQHKNSSTPVVVPSSIYSDTSSVTLIDDTTAILPRNDQQHLTEANLLQQQRRYNEAAVVLDEEARIQRLQEVGSKLGFDLPLHHYGKDKGKRSEWLEERATSVNRH</sequence>
<organism evidence="1 2">
    <name type="scientific">Pyrenophora teres f. teres</name>
    <dbReference type="NCBI Taxonomy" id="97479"/>
    <lineage>
        <taxon>Eukaryota</taxon>
        <taxon>Fungi</taxon>
        <taxon>Dikarya</taxon>
        <taxon>Ascomycota</taxon>
        <taxon>Pezizomycotina</taxon>
        <taxon>Dothideomycetes</taxon>
        <taxon>Pleosporomycetidae</taxon>
        <taxon>Pleosporales</taxon>
        <taxon>Pleosporineae</taxon>
        <taxon>Pleosporaceae</taxon>
        <taxon>Pyrenophora</taxon>
    </lineage>
</organism>
<dbReference type="AlphaFoldDB" id="A0A6S6W613"/>
<reference evidence="1" key="1">
    <citation type="submission" date="2021-02" db="EMBL/GenBank/DDBJ databases">
        <authorList>
            <person name="Syme A R."/>
            <person name="Syme A R."/>
            <person name="Moolhuijzen P."/>
        </authorList>
    </citation>
    <scope>NUCLEOTIDE SEQUENCE</scope>
    <source>
        <strain evidence="1">W1-1</strain>
    </source>
</reference>
<name>A0A6S6W613_9PLEO</name>
<proteinExistence type="predicted"/>
<evidence type="ECO:0000313" key="1">
    <source>
        <dbReference type="EMBL" id="CAE7187912.1"/>
    </source>
</evidence>
<accession>A0A6S6W613</accession>
<dbReference type="EMBL" id="HG992982">
    <property type="protein sequence ID" value="CAE7187912.1"/>
    <property type="molecule type" value="Genomic_DNA"/>
</dbReference>
<gene>
    <name evidence="1" type="ORF">PTTW11_07233</name>
</gene>
<evidence type="ECO:0000313" key="2">
    <source>
        <dbReference type="Proteomes" id="UP000472372"/>
    </source>
</evidence>